<reference evidence="1 2" key="1">
    <citation type="journal article" date="2015" name="Stand. Genomic Sci.">
        <title>Genomic Encyclopedia of Bacterial and Archaeal Type Strains, Phase III: the genomes of soil and plant-associated and newly described type strains.</title>
        <authorList>
            <person name="Whitman W.B."/>
            <person name="Woyke T."/>
            <person name="Klenk H.P."/>
            <person name="Zhou Y."/>
            <person name="Lilburn T.G."/>
            <person name="Beck B.J."/>
            <person name="De Vos P."/>
            <person name="Vandamme P."/>
            <person name="Eisen J.A."/>
            <person name="Garrity G."/>
            <person name="Hugenholtz P."/>
            <person name="Kyrpides N.C."/>
        </authorList>
    </citation>
    <scope>NUCLEOTIDE SEQUENCE [LARGE SCALE GENOMIC DNA]</scope>
    <source>
        <strain evidence="1 2">VKM Ac-2596</strain>
    </source>
</reference>
<comment type="caution">
    <text evidence="1">The sequence shown here is derived from an EMBL/GenBank/DDBJ whole genome shotgun (WGS) entry which is preliminary data.</text>
</comment>
<protein>
    <submittedName>
        <fullName evidence="1">Nucleoside-diphosphate-sugar epimerase</fullName>
    </submittedName>
</protein>
<keyword evidence="2" id="KW-1185">Reference proteome</keyword>
<sequence length="308" mass="32400">MGVRFLLLGGTAWLGGHLASEALRRGHEVTCVARGSAVPAGARFVRADRDRDEALAPVAGTRWDAVIDVARRPDHVRRAVRDLTAGRYLFVSTTSVYASHADPGADEDAELLPPLEDPDEYGSAKAACEQAVLAGSAPALIARAGLLGGPGDPTGRSSYWPWRFAVGGAVLVPDAPELPTAVLDVRDLAAWLVHCAEEGAGGVMNVAGRSMPLVEHLALARGDSPAEPVAVAEEWLLARGVQQWAGPDSLPLWIADPAWRGMNARSTARAEAAGLVRREPAETLREAAAARGAGGAGLGEDRERERTR</sequence>
<name>A0ACD2XGE9_9MICO</name>
<accession>A0ACD2XGE9</accession>
<evidence type="ECO:0000313" key="2">
    <source>
        <dbReference type="Proteomes" id="UP000295366"/>
    </source>
</evidence>
<dbReference type="EMBL" id="SLWP01000015">
    <property type="protein sequence ID" value="TCO32992.1"/>
    <property type="molecule type" value="Genomic_DNA"/>
</dbReference>
<evidence type="ECO:0000313" key="1">
    <source>
        <dbReference type="EMBL" id="TCO32992.1"/>
    </source>
</evidence>
<proteinExistence type="predicted"/>
<gene>
    <name evidence="1" type="ORF">EV639_11534</name>
</gene>
<dbReference type="Proteomes" id="UP000295366">
    <property type="component" value="Unassembled WGS sequence"/>
</dbReference>
<organism evidence="1 2">
    <name type="scientific">Rathayibacter tanaceti</name>
    <dbReference type="NCBI Taxonomy" id="1671680"/>
    <lineage>
        <taxon>Bacteria</taxon>
        <taxon>Bacillati</taxon>
        <taxon>Actinomycetota</taxon>
        <taxon>Actinomycetes</taxon>
        <taxon>Micrococcales</taxon>
        <taxon>Microbacteriaceae</taxon>
        <taxon>Rathayibacter</taxon>
    </lineage>
</organism>